<accession>Q0C2R2</accession>
<dbReference type="AlphaFoldDB" id="Q0C2R2"/>
<keyword evidence="2 6" id="KW-0418">Kinase</keyword>
<dbReference type="InterPro" id="IPR036890">
    <property type="entry name" value="HATPase_C_sf"/>
</dbReference>
<proteinExistence type="predicted"/>
<organism evidence="6 7">
    <name type="scientific">Hyphomonas neptunium (strain ATCC 15444)</name>
    <dbReference type="NCBI Taxonomy" id="228405"/>
    <lineage>
        <taxon>Bacteria</taxon>
        <taxon>Pseudomonadati</taxon>
        <taxon>Pseudomonadota</taxon>
        <taxon>Alphaproteobacteria</taxon>
        <taxon>Hyphomonadales</taxon>
        <taxon>Hyphomonadaceae</taxon>
        <taxon>Hyphomonas</taxon>
    </lineage>
</organism>
<dbReference type="STRING" id="228405.HNE_1263"/>
<dbReference type="InterPro" id="IPR005467">
    <property type="entry name" value="His_kinase_dom"/>
</dbReference>
<dbReference type="GO" id="GO:0000160">
    <property type="term" value="P:phosphorelay signal transduction system"/>
    <property type="evidence" value="ECO:0007669"/>
    <property type="project" value="UniProtKB-KW"/>
</dbReference>
<feature type="transmembrane region" description="Helical" evidence="4">
    <location>
        <begin position="229"/>
        <end position="246"/>
    </location>
</feature>
<evidence type="ECO:0000256" key="4">
    <source>
        <dbReference type="SAM" id="Phobius"/>
    </source>
</evidence>
<dbReference type="Pfam" id="PF02518">
    <property type="entry name" value="HATPase_c"/>
    <property type="match status" value="1"/>
</dbReference>
<keyword evidence="3" id="KW-0902">Two-component regulatory system</keyword>
<gene>
    <name evidence="6" type="ordered locus">HNE_1263</name>
</gene>
<dbReference type="Gene3D" id="3.30.565.10">
    <property type="entry name" value="Histidine kinase-like ATPase, C-terminal domain"/>
    <property type="match status" value="1"/>
</dbReference>
<feature type="transmembrane region" description="Helical" evidence="4">
    <location>
        <begin position="258"/>
        <end position="280"/>
    </location>
</feature>
<keyword evidence="1" id="KW-0808">Transferase</keyword>
<feature type="domain" description="Histidine kinase" evidence="5">
    <location>
        <begin position="495"/>
        <end position="672"/>
    </location>
</feature>
<keyword evidence="7" id="KW-1185">Reference proteome</keyword>
<feature type="transmembrane region" description="Helical" evidence="4">
    <location>
        <begin position="134"/>
        <end position="157"/>
    </location>
</feature>
<name>Q0C2R2_HYPNA</name>
<sequence>MADGRDTQGGCAPLFGGWTGAGAWGAGRGAQQFTSGAGQHQIVSVGMGKRAGMKLQDMNTPLVRFAVPALIVVAVTAGMAVWGLQPASGWTGEVSAWRSPFAVHPGLWVSLLVGFGACLVSTWVWALKPADPAAILFAVSGLTTLMFSVSSTVWLFAMVLPDSAYMTAAIINCIGASGFGIVMMCLFLIYPVKLPYWRWLMAATVLGFGAVTYWVMFGPSPDFMLVHPITFWEMVGIFVLVGWQIFATRGDPAQRSIALWLGAAVVLGAGGFISTVAFPHTFGFLPLLNENIAFGFFLLIYAALTVGLMRFRVFGLGGWAFQLMFHFLAALGVLALDLALIGMLSFEPGAAFSVALLLAAAVYLPVRSLAWRKLSGQARPDEAELFRSVIDIALRPSGEQRAERWRKLMRDVFGPLEIKAVEAGGAKVRVEDEGTLMLLPAAADSPPLSLRYRNGGRALYSPKDVALATQIVKLMRYAEENRNAYDRGVSEERARIARDIHDNIGAQLLRALHSRESGRKDAMIRETLTDIRDVINNAQGAEAPMEDVLADLRAETADRLEPHGVMLSWNLHAAPGALLSRQKVHALRALIREAVSNTIKHAEARSVEVTIRLDADWLSLKVTDDGKGMPAQTASLGNGLGNMKLRVESFGGDISLEGGEGTCLAARIPVFEMAAE</sequence>
<dbReference type="HOGENOM" id="CLU_023574_0_0_5"/>
<dbReference type="eggNOG" id="COG4585">
    <property type="taxonomic scope" value="Bacteria"/>
</dbReference>
<dbReference type="GO" id="GO:0016301">
    <property type="term" value="F:kinase activity"/>
    <property type="evidence" value="ECO:0007669"/>
    <property type="project" value="UniProtKB-KW"/>
</dbReference>
<protein>
    <submittedName>
        <fullName evidence="6">Putative sensor histidine kinase</fullName>
    </submittedName>
</protein>
<reference evidence="6 7" key="1">
    <citation type="journal article" date="2006" name="J. Bacteriol.">
        <title>Comparative genomic evidence for a close relationship between the dimorphic prosthecate bacteria Hyphomonas neptunium and Caulobacter crescentus.</title>
        <authorList>
            <person name="Badger J.H."/>
            <person name="Hoover T.R."/>
            <person name="Brun Y.V."/>
            <person name="Weiner R.M."/>
            <person name="Laub M.T."/>
            <person name="Alexandre G."/>
            <person name="Mrazek J."/>
            <person name="Ren Q."/>
            <person name="Paulsen I.T."/>
            <person name="Nelson K.E."/>
            <person name="Khouri H.M."/>
            <person name="Radune D."/>
            <person name="Sosa J."/>
            <person name="Dodson R.J."/>
            <person name="Sullivan S.A."/>
            <person name="Rosovitz M.J."/>
            <person name="Madupu R."/>
            <person name="Brinkac L.M."/>
            <person name="Durkin A.S."/>
            <person name="Daugherty S.C."/>
            <person name="Kothari S.P."/>
            <person name="Giglio M.G."/>
            <person name="Zhou L."/>
            <person name="Haft D.H."/>
            <person name="Selengut J.D."/>
            <person name="Davidsen T.M."/>
            <person name="Yang Q."/>
            <person name="Zafar N."/>
            <person name="Ward N.L."/>
        </authorList>
    </citation>
    <scope>NUCLEOTIDE SEQUENCE [LARGE SCALE GENOMIC DNA]</scope>
    <source>
        <strain evidence="6 7">ATCC 15444</strain>
    </source>
</reference>
<feature type="transmembrane region" description="Helical" evidence="4">
    <location>
        <begin position="196"/>
        <end position="217"/>
    </location>
</feature>
<feature type="transmembrane region" description="Helical" evidence="4">
    <location>
        <begin position="323"/>
        <end position="344"/>
    </location>
</feature>
<dbReference type="Gene3D" id="1.20.5.1930">
    <property type="match status" value="1"/>
</dbReference>
<dbReference type="PROSITE" id="PS50109">
    <property type="entry name" value="HIS_KIN"/>
    <property type="match status" value="1"/>
</dbReference>
<evidence type="ECO:0000313" key="7">
    <source>
        <dbReference type="Proteomes" id="UP000001959"/>
    </source>
</evidence>
<keyword evidence="4" id="KW-0472">Membrane</keyword>
<feature type="transmembrane region" description="Helical" evidence="4">
    <location>
        <begin position="105"/>
        <end position="127"/>
    </location>
</feature>
<dbReference type="KEGG" id="hne:HNE_1263"/>
<feature type="transmembrane region" description="Helical" evidence="4">
    <location>
        <begin position="62"/>
        <end position="85"/>
    </location>
</feature>
<evidence type="ECO:0000256" key="3">
    <source>
        <dbReference type="ARBA" id="ARBA00023012"/>
    </source>
</evidence>
<dbReference type="SMART" id="SM00387">
    <property type="entry name" value="HATPase_c"/>
    <property type="match status" value="1"/>
</dbReference>
<feature type="transmembrane region" description="Helical" evidence="4">
    <location>
        <begin position="163"/>
        <end position="189"/>
    </location>
</feature>
<dbReference type="InterPro" id="IPR050482">
    <property type="entry name" value="Sensor_HK_TwoCompSys"/>
</dbReference>
<dbReference type="EMBL" id="CP000158">
    <property type="protein sequence ID" value="ABI78397.1"/>
    <property type="molecule type" value="Genomic_DNA"/>
</dbReference>
<keyword evidence="4" id="KW-1133">Transmembrane helix</keyword>
<dbReference type="InterPro" id="IPR003594">
    <property type="entry name" value="HATPase_dom"/>
</dbReference>
<dbReference type="CDD" id="cd16917">
    <property type="entry name" value="HATPase_UhpB-NarQ-NarX-like"/>
    <property type="match status" value="1"/>
</dbReference>
<dbReference type="Proteomes" id="UP000001959">
    <property type="component" value="Chromosome"/>
</dbReference>
<keyword evidence="4" id="KW-0812">Transmembrane</keyword>
<dbReference type="PANTHER" id="PTHR24421">
    <property type="entry name" value="NITRATE/NITRITE SENSOR PROTEIN NARX-RELATED"/>
    <property type="match status" value="1"/>
</dbReference>
<evidence type="ECO:0000259" key="5">
    <source>
        <dbReference type="PROSITE" id="PS50109"/>
    </source>
</evidence>
<feature type="transmembrane region" description="Helical" evidence="4">
    <location>
        <begin position="292"/>
        <end position="311"/>
    </location>
</feature>
<evidence type="ECO:0000256" key="1">
    <source>
        <dbReference type="ARBA" id="ARBA00022679"/>
    </source>
</evidence>
<evidence type="ECO:0000313" key="6">
    <source>
        <dbReference type="EMBL" id="ABI78397.1"/>
    </source>
</evidence>
<evidence type="ECO:0000256" key="2">
    <source>
        <dbReference type="ARBA" id="ARBA00022777"/>
    </source>
</evidence>
<feature type="transmembrane region" description="Helical" evidence="4">
    <location>
        <begin position="350"/>
        <end position="370"/>
    </location>
</feature>
<dbReference type="SUPFAM" id="SSF55874">
    <property type="entry name" value="ATPase domain of HSP90 chaperone/DNA topoisomerase II/histidine kinase"/>
    <property type="match status" value="1"/>
</dbReference>